<evidence type="ECO:0000313" key="10">
    <source>
        <dbReference type="EMBL" id="UJG42566.1"/>
    </source>
</evidence>
<dbReference type="Pfam" id="PF08352">
    <property type="entry name" value="oligo_HPY"/>
    <property type="match status" value="1"/>
</dbReference>
<dbReference type="PROSITE" id="PS50893">
    <property type="entry name" value="ABC_TRANSPORTER_2"/>
    <property type="match status" value="1"/>
</dbReference>
<evidence type="ECO:0000256" key="3">
    <source>
        <dbReference type="ARBA" id="ARBA00022475"/>
    </source>
</evidence>
<dbReference type="GO" id="GO:0005524">
    <property type="term" value="F:ATP binding"/>
    <property type="evidence" value="ECO:0007669"/>
    <property type="project" value="UniProtKB-KW"/>
</dbReference>
<reference evidence="10" key="1">
    <citation type="journal article" date="2022" name="Nat. Microbiol.">
        <title>Unique mobile elements and scalable gene flow at the prokaryote-eukaryote boundary revealed by circularized Asgard archaea genomes.</title>
        <authorList>
            <person name="Wu F."/>
            <person name="Speth D.R."/>
            <person name="Philosof A."/>
            <person name="Cremiere A."/>
            <person name="Narayanan A."/>
            <person name="Barco R.A."/>
            <person name="Connon S.A."/>
            <person name="Amend J.P."/>
            <person name="Antoshechkin I.A."/>
            <person name="Orphan V.J."/>
        </authorList>
    </citation>
    <scope>NUCLEOTIDE SEQUENCE</scope>
    <source>
        <strain evidence="10">PR6</strain>
    </source>
</reference>
<evidence type="ECO:0000259" key="9">
    <source>
        <dbReference type="PROSITE" id="PS50893"/>
    </source>
</evidence>
<dbReference type="AlphaFoldDB" id="A0A9Y1FMY9"/>
<evidence type="ECO:0000256" key="6">
    <source>
        <dbReference type="ARBA" id="ARBA00022840"/>
    </source>
</evidence>
<dbReference type="InterPro" id="IPR017871">
    <property type="entry name" value="ABC_transporter-like_CS"/>
</dbReference>
<dbReference type="InterPro" id="IPR027417">
    <property type="entry name" value="P-loop_NTPase"/>
</dbReference>
<keyword evidence="8" id="KW-0472">Membrane</keyword>
<protein>
    <submittedName>
        <fullName evidence="10">ABC transporter ATP-binding protein</fullName>
    </submittedName>
</protein>
<dbReference type="SUPFAM" id="SSF52540">
    <property type="entry name" value="P-loop containing nucleoside triphosphate hydrolases"/>
    <property type="match status" value="1"/>
</dbReference>
<comment type="subcellular location">
    <subcellularLocation>
        <location evidence="1">Cell membrane</location>
        <topology evidence="1">Peripheral membrane protein</topology>
    </subcellularLocation>
</comment>
<name>A0A9Y1FMY9_9ARCH</name>
<dbReference type="InterPro" id="IPR003593">
    <property type="entry name" value="AAA+_ATPase"/>
</dbReference>
<evidence type="ECO:0000256" key="1">
    <source>
        <dbReference type="ARBA" id="ARBA00004202"/>
    </source>
</evidence>
<keyword evidence="3" id="KW-1003">Cell membrane</keyword>
<dbReference type="Pfam" id="PF00005">
    <property type="entry name" value="ABC_tran"/>
    <property type="match status" value="1"/>
</dbReference>
<accession>A0A9Y1FMY9</accession>
<dbReference type="NCBIfam" id="TIGR01727">
    <property type="entry name" value="oligo_HPY"/>
    <property type="match status" value="1"/>
</dbReference>
<dbReference type="EMBL" id="CP084167">
    <property type="protein sequence ID" value="UJG42566.1"/>
    <property type="molecule type" value="Genomic_DNA"/>
</dbReference>
<dbReference type="PANTHER" id="PTHR43297">
    <property type="entry name" value="OLIGOPEPTIDE TRANSPORT ATP-BINDING PROTEIN APPD"/>
    <property type="match status" value="1"/>
</dbReference>
<keyword evidence="5" id="KW-0547">Nucleotide-binding</keyword>
<gene>
    <name evidence="10" type="ORF">K9W46_09215</name>
</gene>
<dbReference type="FunFam" id="3.40.50.300:FF:000016">
    <property type="entry name" value="Oligopeptide ABC transporter ATP-binding component"/>
    <property type="match status" value="1"/>
</dbReference>
<keyword evidence="4" id="KW-0997">Cell inner membrane</keyword>
<evidence type="ECO:0000256" key="7">
    <source>
        <dbReference type="ARBA" id="ARBA00022967"/>
    </source>
</evidence>
<dbReference type="Proteomes" id="UP001200513">
    <property type="component" value="Chromosome"/>
</dbReference>
<evidence type="ECO:0000256" key="5">
    <source>
        <dbReference type="ARBA" id="ARBA00022741"/>
    </source>
</evidence>
<evidence type="ECO:0000256" key="4">
    <source>
        <dbReference type="ARBA" id="ARBA00022519"/>
    </source>
</evidence>
<dbReference type="GO" id="GO:0015833">
    <property type="term" value="P:peptide transport"/>
    <property type="evidence" value="ECO:0007669"/>
    <property type="project" value="InterPro"/>
</dbReference>
<dbReference type="CDD" id="cd03257">
    <property type="entry name" value="ABC_NikE_OppD_transporters"/>
    <property type="match status" value="1"/>
</dbReference>
<dbReference type="PROSITE" id="PS00211">
    <property type="entry name" value="ABC_TRANSPORTER_1"/>
    <property type="match status" value="1"/>
</dbReference>
<dbReference type="GO" id="GO:0016887">
    <property type="term" value="F:ATP hydrolysis activity"/>
    <property type="evidence" value="ECO:0007669"/>
    <property type="project" value="InterPro"/>
</dbReference>
<evidence type="ECO:0000256" key="8">
    <source>
        <dbReference type="ARBA" id="ARBA00023136"/>
    </source>
</evidence>
<sequence>MRIMRKIEPILDVKNLYTRFYTESGVVEALDGVNFDVGYGEPVGIVGESGCGKTVTSHSVLRILPKNGRILQPPSEIYYKGVNLLDLTDEQMRHVRGKEAAMIFQDPMTSLNPIFKISDQMVEVIQLHRKVNKNEARDIAIEMMEAVGIPDSAERIDNYPHQFSGGMRQRILIARALALQPSLLIADEPTTALDVTIQAQVLEIIKEMQKQFGLALMLITHNLGVVAEITKRVHIFYGGRVVESGPTEEIFVNPFHPYTRALFDSIPSLEQDKTRLETIPGTVPQLINPPQGCRFHPRCKYATEICRMARPPDVWVTETRRVQCHHWEELDLTIDKEKVKEVRRSTVSVEGV</sequence>
<dbReference type="InterPro" id="IPR003439">
    <property type="entry name" value="ABC_transporter-like_ATP-bd"/>
</dbReference>
<dbReference type="InterPro" id="IPR013563">
    <property type="entry name" value="Oligopep_ABC_C"/>
</dbReference>
<dbReference type="Gene3D" id="3.40.50.300">
    <property type="entry name" value="P-loop containing nucleotide triphosphate hydrolases"/>
    <property type="match status" value="1"/>
</dbReference>
<proteinExistence type="predicted"/>
<dbReference type="SMART" id="SM00382">
    <property type="entry name" value="AAA"/>
    <property type="match status" value="1"/>
</dbReference>
<organism evidence="10">
    <name type="scientific">Candidatus Heimdallarchaeum endolithica</name>
    <dbReference type="NCBI Taxonomy" id="2876572"/>
    <lineage>
        <taxon>Archaea</taxon>
        <taxon>Promethearchaeati</taxon>
        <taxon>Candidatus Heimdallarchaeota</taxon>
        <taxon>Candidatus Heimdallarchaeia (ex Rinke et al. 2021) (nom. nud.)</taxon>
        <taxon>Candidatus Heimdallarchaeales</taxon>
        <taxon>Candidatus Heimdallarchaeaceae</taxon>
        <taxon>Candidatus Heimdallarchaeum</taxon>
    </lineage>
</organism>
<evidence type="ECO:0000256" key="2">
    <source>
        <dbReference type="ARBA" id="ARBA00022448"/>
    </source>
</evidence>
<dbReference type="InterPro" id="IPR050388">
    <property type="entry name" value="ABC_Ni/Peptide_Import"/>
</dbReference>
<keyword evidence="7" id="KW-1278">Translocase</keyword>
<dbReference type="PANTHER" id="PTHR43297:SF14">
    <property type="entry name" value="ATPASE AAA-TYPE CORE DOMAIN-CONTAINING PROTEIN"/>
    <property type="match status" value="1"/>
</dbReference>
<feature type="domain" description="ABC transporter" evidence="9">
    <location>
        <begin position="11"/>
        <end position="263"/>
    </location>
</feature>
<dbReference type="GO" id="GO:0005886">
    <property type="term" value="C:plasma membrane"/>
    <property type="evidence" value="ECO:0007669"/>
    <property type="project" value="UniProtKB-SubCell"/>
</dbReference>
<keyword evidence="6 10" id="KW-0067">ATP-binding</keyword>
<keyword evidence="2" id="KW-0813">Transport</keyword>